<evidence type="ECO:0000313" key="5">
    <source>
        <dbReference type="EMBL" id="MEJ8570665.1"/>
    </source>
</evidence>
<proteinExistence type="predicted"/>
<accession>A0AAW9RQY0</accession>
<dbReference type="InterPro" id="IPR018060">
    <property type="entry name" value="HTH_AraC"/>
</dbReference>
<dbReference type="InterPro" id="IPR050204">
    <property type="entry name" value="AraC_XylS_family_regulators"/>
</dbReference>
<dbReference type="InterPro" id="IPR009057">
    <property type="entry name" value="Homeodomain-like_sf"/>
</dbReference>
<keyword evidence="3" id="KW-0804">Transcription</keyword>
<dbReference type="SMART" id="SM00342">
    <property type="entry name" value="HTH_ARAC"/>
    <property type="match status" value="1"/>
</dbReference>
<evidence type="ECO:0000256" key="2">
    <source>
        <dbReference type="ARBA" id="ARBA00023125"/>
    </source>
</evidence>
<dbReference type="PANTHER" id="PTHR46796">
    <property type="entry name" value="HTH-TYPE TRANSCRIPTIONAL ACTIVATOR RHAS-RELATED"/>
    <property type="match status" value="1"/>
</dbReference>
<dbReference type="Pfam" id="PF12833">
    <property type="entry name" value="HTH_18"/>
    <property type="match status" value="1"/>
</dbReference>
<sequence length="293" mass="32902">MPASDGPCVEIDSTGDVLRHRRKWIGMAAESIEAETGAFLQFAYSGDHHLLVVHERTERAAGTSSIGSGPVSDLRTCTQKLTFVPAGSCYRETLDLRAPARLLFFHFDLVRLGRRHGHRMDTTTLAPQLFFERPTLLDTALKLKALVDEQDRIQELYSEALATVLVHELVAHFRGLRLARQPARGGLAAWQERAVREYVDAHLDEQIPLSTLAGIARLSQYHFCRAFKRSFGLPPHRYHMQRRIDHAKALLKQRTHSVTDIGLMVGYSETSSFTAAFRKAAGTTPSAYQRRLA</sequence>
<dbReference type="RefSeq" id="WP_340328412.1">
    <property type="nucleotide sequence ID" value="NZ_JAZHOF010000002.1"/>
</dbReference>
<reference evidence="5 6" key="1">
    <citation type="submission" date="2024-02" db="EMBL/GenBank/DDBJ databases">
        <title>Genome analysis and characterization of Microbaculum marinisediminis sp. nov., isolated from marine sediment.</title>
        <authorList>
            <person name="Du Z.-J."/>
            <person name="Ye Y.-Q."/>
            <person name="Zhang Z.-R."/>
            <person name="Yuan S.-M."/>
            <person name="Zhang X.-Y."/>
        </authorList>
    </citation>
    <scope>NUCLEOTIDE SEQUENCE [LARGE SCALE GENOMIC DNA]</scope>
    <source>
        <strain evidence="5 6">SDUM1044001</strain>
    </source>
</reference>
<evidence type="ECO:0000256" key="1">
    <source>
        <dbReference type="ARBA" id="ARBA00023015"/>
    </source>
</evidence>
<dbReference type="PROSITE" id="PS00041">
    <property type="entry name" value="HTH_ARAC_FAMILY_1"/>
    <property type="match status" value="1"/>
</dbReference>
<keyword evidence="6" id="KW-1185">Reference proteome</keyword>
<dbReference type="PANTHER" id="PTHR46796:SF6">
    <property type="entry name" value="ARAC SUBFAMILY"/>
    <property type="match status" value="1"/>
</dbReference>
<evidence type="ECO:0000259" key="4">
    <source>
        <dbReference type="PROSITE" id="PS01124"/>
    </source>
</evidence>
<keyword evidence="1" id="KW-0805">Transcription regulation</keyword>
<dbReference type="GO" id="GO:0003700">
    <property type="term" value="F:DNA-binding transcription factor activity"/>
    <property type="evidence" value="ECO:0007669"/>
    <property type="project" value="InterPro"/>
</dbReference>
<name>A0AAW9RQY0_9HYPH</name>
<feature type="domain" description="HTH araC/xylS-type" evidence="4">
    <location>
        <begin position="193"/>
        <end position="291"/>
    </location>
</feature>
<keyword evidence="2" id="KW-0238">DNA-binding</keyword>
<dbReference type="SUPFAM" id="SSF46689">
    <property type="entry name" value="Homeodomain-like"/>
    <property type="match status" value="2"/>
</dbReference>
<organism evidence="5 6">
    <name type="scientific">Microbaculum marinum</name>
    <dbReference type="NCBI Taxonomy" id="1764581"/>
    <lineage>
        <taxon>Bacteria</taxon>
        <taxon>Pseudomonadati</taxon>
        <taxon>Pseudomonadota</taxon>
        <taxon>Alphaproteobacteria</taxon>
        <taxon>Hyphomicrobiales</taxon>
        <taxon>Tepidamorphaceae</taxon>
        <taxon>Microbaculum</taxon>
    </lineage>
</organism>
<dbReference type="GO" id="GO:0043565">
    <property type="term" value="F:sequence-specific DNA binding"/>
    <property type="evidence" value="ECO:0007669"/>
    <property type="project" value="InterPro"/>
</dbReference>
<evidence type="ECO:0000256" key="3">
    <source>
        <dbReference type="ARBA" id="ARBA00023163"/>
    </source>
</evidence>
<dbReference type="EMBL" id="JAZHOF010000002">
    <property type="protein sequence ID" value="MEJ8570665.1"/>
    <property type="molecule type" value="Genomic_DNA"/>
</dbReference>
<gene>
    <name evidence="5" type="ORF">V3328_04225</name>
</gene>
<dbReference type="AlphaFoldDB" id="A0AAW9RQY0"/>
<protein>
    <submittedName>
        <fullName evidence="5">AraC family transcriptional regulator</fullName>
    </submittedName>
</protein>
<comment type="caution">
    <text evidence="5">The sequence shown here is derived from an EMBL/GenBank/DDBJ whole genome shotgun (WGS) entry which is preliminary data.</text>
</comment>
<dbReference type="PRINTS" id="PR00032">
    <property type="entry name" value="HTHARAC"/>
</dbReference>
<dbReference type="PROSITE" id="PS01124">
    <property type="entry name" value="HTH_ARAC_FAMILY_2"/>
    <property type="match status" value="1"/>
</dbReference>
<dbReference type="InterPro" id="IPR020449">
    <property type="entry name" value="Tscrpt_reg_AraC-type_HTH"/>
</dbReference>
<evidence type="ECO:0000313" key="6">
    <source>
        <dbReference type="Proteomes" id="UP001378188"/>
    </source>
</evidence>
<dbReference type="Gene3D" id="1.10.10.60">
    <property type="entry name" value="Homeodomain-like"/>
    <property type="match status" value="2"/>
</dbReference>
<dbReference type="InterPro" id="IPR018062">
    <property type="entry name" value="HTH_AraC-typ_CS"/>
</dbReference>
<dbReference type="Proteomes" id="UP001378188">
    <property type="component" value="Unassembled WGS sequence"/>
</dbReference>